<organism evidence="1 2">
    <name type="scientific">Portunus trituberculatus</name>
    <name type="common">Swimming crab</name>
    <name type="synonym">Neptunus trituberculatus</name>
    <dbReference type="NCBI Taxonomy" id="210409"/>
    <lineage>
        <taxon>Eukaryota</taxon>
        <taxon>Metazoa</taxon>
        <taxon>Ecdysozoa</taxon>
        <taxon>Arthropoda</taxon>
        <taxon>Crustacea</taxon>
        <taxon>Multicrustacea</taxon>
        <taxon>Malacostraca</taxon>
        <taxon>Eumalacostraca</taxon>
        <taxon>Eucarida</taxon>
        <taxon>Decapoda</taxon>
        <taxon>Pleocyemata</taxon>
        <taxon>Brachyura</taxon>
        <taxon>Eubrachyura</taxon>
        <taxon>Portunoidea</taxon>
        <taxon>Portunidae</taxon>
        <taxon>Portuninae</taxon>
        <taxon>Portunus</taxon>
    </lineage>
</organism>
<dbReference type="Proteomes" id="UP000324222">
    <property type="component" value="Unassembled WGS sequence"/>
</dbReference>
<name>A0A5B7JSY4_PORTR</name>
<comment type="caution">
    <text evidence="1">The sequence shown here is derived from an EMBL/GenBank/DDBJ whole genome shotgun (WGS) entry which is preliminary data.</text>
</comment>
<dbReference type="AlphaFoldDB" id="A0A5B7JSY4"/>
<reference evidence="1 2" key="1">
    <citation type="submission" date="2019-05" db="EMBL/GenBank/DDBJ databases">
        <title>Another draft genome of Portunus trituberculatus and its Hox gene families provides insights of decapod evolution.</title>
        <authorList>
            <person name="Jeong J.-H."/>
            <person name="Song I."/>
            <person name="Kim S."/>
            <person name="Choi T."/>
            <person name="Kim D."/>
            <person name="Ryu S."/>
            <person name="Kim W."/>
        </authorList>
    </citation>
    <scope>NUCLEOTIDE SEQUENCE [LARGE SCALE GENOMIC DNA]</scope>
    <source>
        <tissue evidence="1">Muscle</tissue>
    </source>
</reference>
<accession>A0A5B7JSY4</accession>
<dbReference type="EMBL" id="VSRR010111070">
    <property type="protein sequence ID" value="MPC97695.1"/>
    <property type="molecule type" value="Genomic_DNA"/>
</dbReference>
<protein>
    <submittedName>
        <fullName evidence="1">Uncharacterized protein</fullName>
    </submittedName>
</protein>
<evidence type="ECO:0000313" key="2">
    <source>
        <dbReference type="Proteomes" id="UP000324222"/>
    </source>
</evidence>
<keyword evidence="2" id="KW-1185">Reference proteome</keyword>
<sequence length="47" mass="5594">MRRRSSAWRLSSLPRTRRLWKLLMKKLLSWSLIRITASVLETSSLAH</sequence>
<proteinExistence type="predicted"/>
<gene>
    <name evidence="1" type="ORF">E2C01_093021</name>
</gene>
<evidence type="ECO:0000313" key="1">
    <source>
        <dbReference type="EMBL" id="MPC97695.1"/>
    </source>
</evidence>